<feature type="compositionally biased region" description="Low complexity" evidence="10">
    <location>
        <begin position="988"/>
        <end position="1005"/>
    </location>
</feature>
<evidence type="ECO:0000256" key="1">
    <source>
        <dbReference type="ARBA" id="ARBA00004123"/>
    </source>
</evidence>
<evidence type="ECO:0000256" key="9">
    <source>
        <dbReference type="RuleBase" id="RU364059"/>
    </source>
</evidence>
<feature type="compositionally biased region" description="Low complexity" evidence="10">
    <location>
        <begin position="741"/>
        <end position="752"/>
    </location>
</feature>
<dbReference type="GO" id="GO:0045944">
    <property type="term" value="P:positive regulation of transcription by RNA polymerase II"/>
    <property type="evidence" value="ECO:0007669"/>
    <property type="project" value="UniProtKB-ARBA"/>
</dbReference>
<feature type="compositionally biased region" description="Basic and acidic residues" evidence="10">
    <location>
        <begin position="373"/>
        <end position="383"/>
    </location>
</feature>
<dbReference type="EMBL" id="QKKF02036324">
    <property type="protein sequence ID" value="RZF32626.1"/>
    <property type="molecule type" value="Genomic_DNA"/>
</dbReference>
<dbReference type="InterPro" id="IPR051999">
    <property type="entry name" value="Mediator_complex_subunit_1"/>
</dbReference>
<feature type="domain" description="Mediator complex subunit Med1" evidence="11">
    <location>
        <begin position="124"/>
        <end position="174"/>
    </location>
</feature>
<feature type="region of interest" description="Disordered" evidence="10">
    <location>
        <begin position="542"/>
        <end position="572"/>
    </location>
</feature>
<protein>
    <recommendedName>
        <fullName evidence="3 9">Mediator of RNA polymerase II transcription subunit 1</fullName>
    </recommendedName>
    <alternativeName>
        <fullName evidence="8 9">Mediator complex subunit 1</fullName>
    </alternativeName>
</protein>
<evidence type="ECO:0000256" key="10">
    <source>
        <dbReference type="SAM" id="MobiDB-lite"/>
    </source>
</evidence>
<dbReference type="Proteomes" id="UP000291343">
    <property type="component" value="Unassembled WGS sequence"/>
</dbReference>
<feature type="compositionally biased region" description="Low complexity" evidence="10">
    <location>
        <begin position="1132"/>
        <end position="1161"/>
    </location>
</feature>
<feature type="region of interest" description="Disordered" evidence="10">
    <location>
        <begin position="461"/>
        <end position="492"/>
    </location>
</feature>
<feature type="region of interest" description="Disordered" evidence="10">
    <location>
        <begin position="273"/>
        <end position="387"/>
    </location>
</feature>
<dbReference type="InterPro" id="IPR019680">
    <property type="entry name" value="Mediator_Med1"/>
</dbReference>
<evidence type="ECO:0000256" key="2">
    <source>
        <dbReference type="ARBA" id="ARBA00006210"/>
    </source>
</evidence>
<keyword evidence="13" id="KW-1185">Reference proteome</keyword>
<accession>A0A482WHC2</accession>
<feature type="compositionally biased region" description="Basic and acidic residues" evidence="10">
    <location>
        <begin position="468"/>
        <end position="484"/>
    </location>
</feature>
<dbReference type="Pfam" id="PF10744">
    <property type="entry name" value="Med1"/>
    <property type="match status" value="1"/>
</dbReference>
<feature type="compositionally biased region" description="Basic and acidic residues" evidence="10">
    <location>
        <begin position="1083"/>
        <end position="1099"/>
    </location>
</feature>
<name>A0A482WHC2_LAOST</name>
<dbReference type="SMR" id="A0A482WHC2"/>
<feature type="region of interest" description="Disordered" evidence="10">
    <location>
        <begin position="588"/>
        <end position="608"/>
    </location>
</feature>
<feature type="compositionally biased region" description="Polar residues" evidence="10">
    <location>
        <begin position="829"/>
        <end position="839"/>
    </location>
</feature>
<feature type="compositionally biased region" description="Low complexity" evidence="10">
    <location>
        <begin position="563"/>
        <end position="572"/>
    </location>
</feature>
<feature type="region of interest" description="Disordered" evidence="10">
    <location>
        <begin position="1127"/>
        <end position="1179"/>
    </location>
</feature>
<sequence length="1460" mass="148193">MGVSSLNNHSLSLCMHTCLAVLHAADRSEQRQPAGLLCAAPVASDARPAATCLERIRRVIGGGGGEGGGAPTARTQCSDTDGGCTVPMLALLVAQSQGGGGVKGGAADVTPVENRGMFVTLPDHTHCYFMTESRQLEGVLVTSIPFTHPSHVPKVIALLRQQALFNTLIASCIRPAAKHSADLEKTLIMELTPLSWCQISISLEHPVEESMATAELDLSQVAAAKCKVYTSTANESRSPSPDYATRVLQRSLSIPITMRALIKSWQSNCVKTEVDQGGGGGGGGGTGGGSGGGSSGGGSGGGNMMNDGGGGNLGGGGTGTGGGGGGGMDDTTIRIKPDPDRMMMEEEGGGGGGGEEEEEMEVGEATAVEETGEGAKAEERKPDEEEDLPMHVLEAIISSDLLLNVPDHLNLKDAVDLFGLGGPPQATAAPPSTSEQPRDGEAVSKDLDDSVAAKELKKVLMSGGNTSDVDKKKKDEVEEKKVEKMDEEEEDDLLGLSKSLLESGTVGPTLLLDVAIEPLTLASDVPNLLATLSGDVVDAATATTKSATGKKRKWKAEDDVVESSSSDSSILSTSLGKDDVEIVSSTIPQPMLSLSPSLEPPEAKKRSPNSILQDLENKNLVPPTVSITPITTSGINSVLGLERRPGIELIPIASPMTTTSSSSSITITPISKNGGSGGGGGGGTSSKSRGSSSSSKSNSAEDKDKKRKRRREEGSSSFMGPPKQDPLMKPVSVSIKATDCGGSPRPVSPSGSKTPSKSAKHSHSPVYTSSPKSSPKHRTSSPSGKPSMSALKTASSVSSPKSSDGSSKSGKSKDSGISSRDKDRKSSGHQSPKLKSSTVKLKPLDLGGIDAVGVANPGSSTPPSCPSSGEKLLQPQQIRNRKGSLSAVIDKLKSAQHCGDGVVLEGGVASSKLSPSGGVSGGSVAAVSKEKGSVGASLVKSAATVSSDKLGPAKPGDSKVPGEYMVKHSSDGMQITINKTRAKDSSKMKSGGTSSSSAVPSGSSSPKTGLKPGVNSGPASKKPQASVSSSSSSQRVSSSSGTKSSSLLSSGVKDNKSKSKSSLLSSSSGSSSSSSSLSIFAKSDTKKMSPQHRSEDGVKTEFGIIPPQLVVEGLIKQLDPNFQIPKLSARQNNNNNNNNSSSVNNNNMTSSSSTSTDKGVVNDGGGKGSVANSSSSVSSTTTEAKAAVGDAMVSAIDGLRAAAVLGLKFSEASDFGGKLSADFGCKTADFLGSASTAVGTTGGGGGVAADTFATKIEEKMLDLSSSSSTGDHTVVDLKKVSGQFKSVPTAANSSSSSSILAATTSTASQEAAEILLDMSTSLPPGKIDNLLSAAGDKVGPLLAGDKVGQTDKVSHFLPGDVADKVGLTDKLGHEKVIPAGFLAAAAAVHKRSTPPPPSTSTSTPLAPPLPVTFSVPSPSVSVHIVKSPAPSPLIIPSPHSASPCITDDELMDEALVNIGK</sequence>
<evidence type="ECO:0000256" key="5">
    <source>
        <dbReference type="ARBA" id="ARBA00023159"/>
    </source>
</evidence>
<comment type="similarity">
    <text evidence="2 9">Belongs to the Mediator complex subunit 1 family.</text>
</comment>
<dbReference type="OrthoDB" id="2281547at2759"/>
<keyword evidence="7 9" id="KW-0539">Nucleus</keyword>
<feature type="compositionally biased region" description="Basic and acidic residues" evidence="10">
    <location>
        <begin position="811"/>
        <end position="826"/>
    </location>
</feature>
<evidence type="ECO:0000259" key="11">
    <source>
        <dbReference type="Pfam" id="PF10744"/>
    </source>
</evidence>
<dbReference type="GO" id="GO:0016592">
    <property type="term" value="C:mediator complex"/>
    <property type="evidence" value="ECO:0007669"/>
    <property type="project" value="InterPro"/>
</dbReference>
<keyword evidence="6 9" id="KW-0804">Transcription</keyword>
<dbReference type="PANTHER" id="PTHR12881">
    <property type="entry name" value="MEDIATOR OF RNA POLYMERASE II TRANSCRIPTION SUBUNIT 1"/>
    <property type="match status" value="1"/>
</dbReference>
<feature type="compositionally biased region" description="Low complexity" evidence="10">
    <location>
        <begin position="795"/>
        <end position="809"/>
    </location>
</feature>
<evidence type="ECO:0000256" key="4">
    <source>
        <dbReference type="ARBA" id="ARBA00023015"/>
    </source>
</evidence>
<feature type="compositionally biased region" description="Low complexity" evidence="10">
    <location>
        <begin position="1060"/>
        <end position="1078"/>
    </location>
</feature>
<feature type="compositionally biased region" description="Gly residues" evidence="10">
    <location>
        <begin position="674"/>
        <end position="684"/>
    </location>
</feature>
<gene>
    <name evidence="12" type="ORF">LSTR_LSTR016097</name>
</gene>
<dbReference type="InParanoid" id="A0A482WHC2"/>
<feature type="compositionally biased region" description="Basic and acidic residues" evidence="10">
    <location>
        <begin position="331"/>
        <end position="344"/>
    </location>
</feature>
<feature type="compositionally biased region" description="Gly residues" evidence="10">
    <location>
        <begin position="276"/>
        <end position="328"/>
    </location>
</feature>
<evidence type="ECO:0000256" key="7">
    <source>
        <dbReference type="ARBA" id="ARBA00023242"/>
    </source>
</evidence>
<dbReference type="GO" id="GO:0003712">
    <property type="term" value="F:transcription coregulator activity"/>
    <property type="evidence" value="ECO:0007669"/>
    <property type="project" value="InterPro"/>
</dbReference>
<feature type="compositionally biased region" description="Low complexity" evidence="10">
    <location>
        <begin position="423"/>
        <end position="434"/>
    </location>
</feature>
<comment type="function">
    <text evidence="9">Component of the Mediator complex, a coactivator involved in the regulated transcription of nearly all RNA polymerase II-dependent genes. Mediator functions as a bridge to convey information from gene-specific regulatory proteins to the basal RNA polymerase II transcription machinery. Mediator is recruited to promoters by direct interactions with regulatory proteins and serves as a scaffold for the assembly of a functional preinitiation complex with RNA polymerase II and the general transcription factors.</text>
</comment>
<evidence type="ECO:0000313" key="13">
    <source>
        <dbReference type="Proteomes" id="UP000291343"/>
    </source>
</evidence>
<feature type="compositionally biased region" description="Low complexity" evidence="10">
    <location>
        <begin position="685"/>
        <end position="698"/>
    </location>
</feature>
<comment type="caution">
    <text evidence="12">The sequence shown here is derived from an EMBL/GenBank/DDBJ whole genome shotgun (WGS) entry which is preliminary data.</text>
</comment>
<feature type="compositionally biased region" description="Polar residues" evidence="10">
    <location>
        <begin position="780"/>
        <end position="794"/>
    </location>
</feature>
<keyword evidence="4 9" id="KW-0805">Transcription regulation</keyword>
<evidence type="ECO:0000313" key="12">
    <source>
        <dbReference type="EMBL" id="RZF32626.1"/>
    </source>
</evidence>
<feature type="compositionally biased region" description="Low complexity" evidence="10">
    <location>
        <begin position="857"/>
        <end position="869"/>
    </location>
</feature>
<dbReference type="STRING" id="195883.A0A482WHC2"/>
<feature type="compositionally biased region" description="Low complexity" evidence="10">
    <location>
        <begin position="1169"/>
        <end position="1179"/>
    </location>
</feature>
<feature type="compositionally biased region" description="Low complexity" evidence="10">
    <location>
        <begin position="909"/>
        <end position="927"/>
    </location>
</feature>
<comment type="subcellular location">
    <subcellularLocation>
        <location evidence="1 9">Nucleus</location>
    </subcellularLocation>
</comment>
<evidence type="ECO:0000256" key="8">
    <source>
        <dbReference type="ARBA" id="ARBA00031254"/>
    </source>
</evidence>
<evidence type="ECO:0000256" key="6">
    <source>
        <dbReference type="ARBA" id="ARBA00023163"/>
    </source>
</evidence>
<reference evidence="12 13" key="1">
    <citation type="journal article" date="2017" name="Gigascience">
        <title>Genome sequence of the small brown planthopper, Laodelphax striatellus.</title>
        <authorList>
            <person name="Zhu J."/>
            <person name="Jiang F."/>
            <person name="Wang X."/>
            <person name="Yang P."/>
            <person name="Bao Y."/>
            <person name="Zhao W."/>
            <person name="Wang W."/>
            <person name="Lu H."/>
            <person name="Wang Q."/>
            <person name="Cui N."/>
            <person name="Li J."/>
            <person name="Chen X."/>
            <person name="Luo L."/>
            <person name="Yu J."/>
            <person name="Kang L."/>
            <person name="Cui F."/>
        </authorList>
    </citation>
    <scope>NUCLEOTIDE SEQUENCE [LARGE SCALE GENOMIC DNA]</scope>
    <source>
        <strain evidence="12">Lst14</strain>
    </source>
</reference>
<feature type="compositionally biased region" description="Low complexity" evidence="10">
    <location>
        <begin position="652"/>
        <end position="673"/>
    </location>
</feature>
<feature type="region of interest" description="Disordered" evidence="10">
    <location>
        <begin position="652"/>
        <end position="876"/>
    </location>
</feature>
<feature type="region of interest" description="Disordered" evidence="10">
    <location>
        <begin position="422"/>
        <end position="447"/>
    </location>
</feature>
<feature type="compositionally biased region" description="Basic and acidic residues" evidence="10">
    <location>
        <begin position="436"/>
        <end position="447"/>
    </location>
</feature>
<evidence type="ECO:0000256" key="3">
    <source>
        <dbReference type="ARBA" id="ARBA00020612"/>
    </source>
</evidence>
<organism evidence="12 13">
    <name type="scientific">Laodelphax striatellus</name>
    <name type="common">Small brown planthopper</name>
    <name type="synonym">Delphax striatella</name>
    <dbReference type="NCBI Taxonomy" id="195883"/>
    <lineage>
        <taxon>Eukaryota</taxon>
        <taxon>Metazoa</taxon>
        <taxon>Ecdysozoa</taxon>
        <taxon>Arthropoda</taxon>
        <taxon>Hexapoda</taxon>
        <taxon>Insecta</taxon>
        <taxon>Pterygota</taxon>
        <taxon>Neoptera</taxon>
        <taxon>Paraneoptera</taxon>
        <taxon>Hemiptera</taxon>
        <taxon>Auchenorrhyncha</taxon>
        <taxon>Fulgoroidea</taxon>
        <taxon>Delphacidae</taxon>
        <taxon>Criomorphinae</taxon>
        <taxon>Laodelphax</taxon>
    </lineage>
</organism>
<proteinExistence type="inferred from homology"/>
<keyword evidence="5 9" id="KW-0010">Activator</keyword>
<feature type="region of interest" description="Disordered" evidence="10">
    <location>
        <begin position="908"/>
        <end position="1100"/>
    </location>
</feature>
<dbReference type="PANTHER" id="PTHR12881:SF10">
    <property type="entry name" value="MEDIATOR OF RNA POLYMERASE II TRANSCRIPTION SUBUNIT 1"/>
    <property type="match status" value="1"/>
</dbReference>
<feature type="compositionally biased region" description="Low complexity" evidence="10">
    <location>
        <begin position="1018"/>
        <end position="1051"/>
    </location>
</feature>